<accession>A0AAJ0GB40</accession>
<evidence type="ECO:0000313" key="2">
    <source>
        <dbReference type="Proteomes" id="UP001271007"/>
    </source>
</evidence>
<organism evidence="1 2">
    <name type="scientific">Extremus antarcticus</name>
    <dbReference type="NCBI Taxonomy" id="702011"/>
    <lineage>
        <taxon>Eukaryota</taxon>
        <taxon>Fungi</taxon>
        <taxon>Dikarya</taxon>
        <taxon>Ascomycota</taxon>
        <taxon>Pezizomycotina</taxon>
        <taxon>Dothideomycetes</taxon>
        <taxon>Dothideomycetidae</taxon>
        <taxon>Mycosphaerellales</taxon>
        <taxon>Extremaceae</taxon>
        <taxon>Extremus</taxon>
    </lineage>
</organism>
<reference evidence="1" key="1">
    <citation type="submission" date="2023-04" db="EMBL/GenBank/DDBJ databases">
        <title>Black Yeasts Isolated from many extreme environments.</title>
        <authorList>
            <person name="Coleine C."/>
            <person name="Stajich J.E."/>
            <person name="Selbmann L."/>
        </authorList>
    </citation>
    <scope>NUCLEOTIDE SEQUENCE</scope>
    <source>
        <strain evidence="1">CCFEE 5312</strain>
    </source>
</reference>
<dbReference type="Proteomes" id="UP001271007">
    <property type="component" value="Unassembled WGS sequence"/>
</dbReference>
<dbReference type="PANTHER" id="PTHR42085">
    <property type="entry name" value="F-BOX DOMAIN-CONTAINING PROTEIN"/>
    <property type="match status" value="1"/>
</dbReference>
<protein>
    <recommendedName>
        <fullName evidence="3">F-box domain-containing protein</fullName>
    </recommendedName>
</protein>
<dbReference type="EMBL" id="JAWDJX010000026">
    <property type="protein sequence ID" value="KAK3051401.1"/>
    <property type="molecule type" value="Genomic_DNA"/>
</dbReference>
<name>A0AAJ0GB40_9PEZI</name>
<proteinExistence type="predicted"/>
<keyword evidence="2" id="KW-1185">Reference proteome</keyword>
<dbReference type="InterPro" id="IPR038883">
    <property type="entry name" value="AN11006-like"/>
</dbReference>
<gene>
    <name evidence="1" type="ORF">LTR09_007424</name>
</gene>
<sequence>MDRTQNAVARAQDTKALIPLSPLQGRGNQPFRFLSLPPELRNSIYAYATKDPNPNRACLRLRHLKPPPITRVSRQLRTESLPVFFTVNTILVETTAPYTGHGTNDIPVDHPAFLSRKDPRWKQTGTLQLPPVVDKILGDAKKLGVRMPKVRIRVSNLISLYAGGDGDGGSILFMGLLRRDREVKIIATPAGDEGAGRRRFEKHLAYLSAPMRKYMLMVRSKTGWVGFSIRDFRLLACMVRRAPREGARACLQKAGGCNVDVGTQPFRFLDLPRELRNEVYGYVTVMPEPRLSWTYISNITPPAITRASRQLRAGSLPEFFQNPDNQFGIKTILPYNGKMSNHGNYKAAFLQESDARFEETGLVKCSLRVENILNEAEKLGVRIKDF</sequence>
<evidence type="ECO:0000313" key="1">
    <source>
        <dbReference type="EMBL" id="KAK3051401.1"/>
    </source>
</evidence>
<evidence type="ECO:0008006" key="3">
    <source>
        <dbReference type="Google" id="ProtNLM"/>
    </source>
</evidence>
<dbReference type="PANTHER" id="PTHR42085:SF1">
    <property type="entry name" value="F-BOX DOMAIN-CONTAINING PROTEIN"/>
    <property type="match status" value="1"/>
</dbReference>
<comment type="caution">
    <text evidence="1">The sequence shown here is derived from an EMBL/GenBank/DDBJ whole genome shotgun (WGS) entry which is preliminary data.</text>
</comment>
<dbReference type="AlphaFoldDB" id="A0AAJ0GB40"/>